<dbReference type="Pfam" id="PF02609">
    <property type="entry name" value="Exonuc_VII_S"/>
    <property type="match status" value="1"/>
</dbReference>
<keyword evidence="8" id="KW-1185">Reference proteome</keyword>
<gene>
    <name evidence="6 7" type="primary">xseB</name>
    <name evidence="7" type="ORF">FYJ60_05755</name>
</gene>
<reference evidence="7 8" key="1">
    <citation type="submission" date="2019-08" db="EMBL/GenBank/DDBJ databases">
        <title>In-depth cultivation of the pig gut microbiome towards novel bacterial diversity and tailored functional studies.</title>
        <authorList>
            <person name="Wylensek D."/>
            <person name="Hitch T.C.A."/>
            <person name="Clavel T."/>
        </authorList>
    </citation>
    <scope>NUCLEOTIDE SEQUENCE [LARGE SCALE GENOMIC DNA]</scope>
    <source>
        <strain evidence="7 8">Oil+RF-744-WCA-WT-13</strain>
    </source>
</reference>
<dbReference type="InterPro" id="IPR037004">
    <property type="entry name" value="Exonuc_VII_ssu_sf"/>
</dbReference>
<comment type="subunit">
    <text evidence="6">Heterooligomer composed of large and small subunits.</text>
</comment>
<comment type="function">
    <text evidence="6">Bidirectionally degrades single-stranded DNA into large acid-insoluble oligonucleotides, which are then degraded further into small acid-soluble oligonucleotides.</text>
</comment>
<comment type="catalytic activity">
    <reaction evidence="6">
        <text>Exonucleolytic cleavage in either 5'- to 3'- or 3'- to 5'-direction to yield nucleoside 5'-phosphates.</text>
        <dbReference type="EC" id="3.1.11.6"/>
    </reaction>
</comment>
<dbReference type="InterPro" id="IPR003761">
    <property type="entry name" value="Exonuc_VII_S"/>
</dbReference>
<organism evidence="7 8">
    <name type="scientific">Bilifractor porci</name>
    <dbReference type="NCBI Taxonomy" id="2606636"/>
    <lineage>
        <taxon>Bacteria</taxon>
        <taxon>Bacillati</taxon>
        <taxon>Bacillota</taxon>
        <taxon>Clostridia</taxon>
        <taxon>Lachnospirales</taxon>
        <taxon>Lachnospiraceae</taxon>
        <taxon>Bilifractor</taxon>
    </lineage>
</organism>
<comment type="subcellular location">
    <subcellularLocation>
        <location evidence="6">Cytoplasm</location>
    </subcellularLocation>
</comment>
<keyword evidence="4 6" id="KW-0378">Hydrolase</keyword>
<dbReference type="SUPFAM" id="SSF116842">
    <property type="entry name" value="XseB-like"/>
    <property type="match status" value="1"/>
</dbReference>
<dbReference type="GO" id="GO:0005829">
    <property type="term" value="C:cytosol"/>
    <property type="evidence" value="ECO:0007669"/>
    <property type="project" value="TreeGrafter"/>
</dbReference>
<proteinExistence type="inferred from homology"/>
<evidence type="ECO:0000313" key="8">
    <source>
        <dbReference type="Proteomes" id="UP000466864"/>
    </source>
</evidence>
<evidence type="ECO:0000256" key="4">
    <source>
        <dbReference type="ARBA" id="ARBA00022801"/>
    </source>
</evidence>
<name>A0A7X2TN41_9FIRM</name>
<evidence type="ECO:0000256" key="1">
    <source>
        <dbReference type="ARBA" id="ARBA00009998"/>
    </source>
</evidence>
<accession>A0A7X2TN41</accession>
<dbReference type="RefSeq" id="WP_154457725.1">
    <property type="nucleotide sequence ID" value="NZ_VUMV01000003.1"/>
</dbReference>
<dbReference type="NCBIfam" id="TIGR01280">
    <property type="entry name" value="xseB"/>
    <property type="match status" value="1"/>
</dbReference>
<dbReference type="Proteomes" id="UP000466864">
    <property type="component" value="Unassembled WGS sequence"/>
</dbReference>
<comment type="similarity">
    <text evidence="1 6">Belongs to the XseB family.</text>
</comment>
<protein>
    <recommendedName>
        <fullName evidence="6">Exodeoxyribonuclease 7 small subunit</fullName>
        <ecNumber evidence="6">3.1.11.6</ecNumber>
    </recommendedName>
    <alternativeName>
        <fullName evidence="6">Exodeoxyribonuclease VII small subunit</fullName>
        <shortName evidence="6">Exonuclease VII small subunit</shortName>
    </alternativeName>
</protein>
<keyword evidence="2 6" id="KW-0963">Cytoplasm</keyword>
<evidence type="ECO:0000256" key="6">
    <source>
        <dbReference type="HAMAP-Rule" id="MF_00337"/>
    </source>
</evidence>
<evidence type="ECO:0000256" key="5">
    <source>
        <dbReference type="ARBA" id="ARBA00022839"/>
    </source>
</evidence>
<keyword evidence="5 6" id="KW-0269">Exonuclease</keyword>
<comment type="caution">
    <text evidence="7">The sequence shown here is derived from an EMBL/GenBank/DDBJ whole genome shotgun (WGS) entry which is preliminary data.</text>
</comment>
<evidence type="ECO:0000256" key="2">
    <source>
        <dbReference type="ARBA" id="ARBA00022490"/>
    </source>
</evidence>
<dbReference type="EC" id="3.1.11.6" evidence="6"/>
<dbReference type="PANTHER" id="PTHR34137:SF1">
    <property type="entry name" value="EXODEOXYRIBONUCLEASE 7 SMALL SUBUNIT"/>
    <property type="match status" value="1"/>
</dbReference>
<dbReference type="GO" id="GO:0006308">
    <property type="term" value="P:DNA catabolic process"/>
    <property type="evidence" value="ECO:0007669"/>
    <property type="project" value="UniProtKB-UniRule"/>
</dbReference>
<dbReference type="AlphaFoldDB" id="A0A7X2TN41"/>
<dbReference type="EMBL" id="VUMV01000003">
    <property type="protein sequence ID" value="MST81817.1"/>
    <property type="molecule type" value="Genomic_DNA"/>
</dbReference>
<dbReference type="GO" id="GO:0009318">
    <property type="term" value="C:exodeoxyribonuclease VII complex"/>
    <property type="evidence" value="ECO:0007669"/>
    <property type="project" value="UniProtKB-UniRule"/>
</dbReference>
<evidence type="ECO:0000313" key="7">
    <source>
        <dbReference type="EMBL" id="MST81817.1"/>
    </source>
</evidence>
<sequence>MDGQNKEEQLTLEESFAELDRLVERLEDRDIPLEESFSLYKRGMDLLTSCKEKIDTVEKKMLQITEDGEINEF</sequence>
<evidence type="ECO:0000256" key="3">
    <source>
        <dbReference type="ARBA" id="ARBA00022722"/>
    </source>
</evidence>
<dbReference type="Gene3D" id="1.10.287.1040">
    <property type="entry name" value="Exonuclease VII, small subunit"/>
    <property type="match status" value="1"/>
</dbReference>
<dbReference type="GO" id="GO:0008855">
    <property type="term" value="F:exodeoxyribonuclease VII activity"/>
    <property type="evidence" value="ECO:0007669"/>
    <property type="project" value="UniProtKB-UniRule"/>
</dbReference>
<keyword evidence="3 6" id="KW-0540">Nuclease</keyword>
<dbReference type="HAMAP" id="MF_00337">
    <property type="entry name" value="Exonuc_7_S"/>
    <property type="match status" value="1"/>
</dbReference>
<dbReference type="PANTHER" id="PTHR34137">
    <property type="entry name" value="EXODEOXYRIBONUCLEASE 7 SMALL SUBUNIT"/>
    <property type="match status" value="1"/>
</dbReference>
<dbReference type="PIRSF" id="PIRSF006488">
    <property type="entry name" value="Exonuc_VII_S"/>
    <property type="match status" value="1"/>
</dbReference>